<gene>
    <name evidence="9" type="ORF">CC80DRAFT_527021</name>
</gene>
<keyword evidence="3" id="KW-0808">Transferase</keyword>
<feature type="region of interest" description="Disordered" evidence="8">
    <location>
        <begin position="59"/>
        <end position="88"/>
    </location>
</feature>
<evidence type="ECO:0000256" key="3">
    <source>
        <dbReference type="ARBA" id="ARBA00022679"/>
    </source>
</evidence>
<evidence type="ECO:0000256" key="8">
    <source>
        <dbReference type="SAM" id="MobiDB-lite"/>
    </source>
</evidence>
<dbReference type="InterPro" id="IPR007135">
    <property type="entry name" value="Atg3/Atg10"/>
</dbReference>
<name>A0A6A5TMP4_9PLEO</name>
<keyword evidence="10" id="KW-1185">Reference proteome</keyword>
<dbReference type="Pfam" id="PF03987">
    <property type="entry name" value="Autophagy_act_C"/>
    <property type="match status" value="1"/>
</dbReference>
<dbReference type="GO" id="GO:0015031">
    <property type="term" value="P:protein transport"/>
    <property type="evidence" value="ECO:0007669"/>
    <property type="project" value="UniProtKB-KW"/>
</dbReference>
<evidence type="ECO:0000256" key="6">
    <source>
        <dbReference type="ARBA" id="ARBA00023006"/>
    </source>
</evidence>
<accession>A0A6A5TMP4</accession>
<evidence type="ECO:0000256" key="5">
    <source>
        <dbReference type="ARBA" id="ARBA00022927"/>
    </source>
</evidence>
<evidence type="ECO:0000313" key="10">
    <source>
        <dbReference type="Proteomes" id="UP000800035"/>
    </source>
</evidence>
<evidence type="ECO:0000256" key="1">
    <source>
        <dbReference type="ARBA" id="ARBA00005696"/>
    </source>
</evidence>
<keyword evidence="5" id="KW-0813">Transport</keyword>
<keyword evidence="4" id="KW-0833">Ubl conjugation pathway</keyword>
<protein>
    <recommendedName>
        <fullName evidence="2">Ubiquitin-like-conjugating enzyme ATG10</fullName>
    </recommendedName>
    <alternativeName>
        <fullName evidence="7">Autophagy-related protein 10</fullName>
    </alternativeName>
</protein>
<dbReference type="Gene3D" id="3.30.1460.50">
    <property type="match status" value="1"/>
</dbReference>
<dbReference type="PANTHER" id="PTHR14957:SF1">
    <property type="entry name" value="UBIQUITIN-LIKE-CONJUGATING ENZYME ATG10"/>
    <property type="match status" value="1"/>
</dbReference>
<proteinExistence type="inferred from homology"/>
<evidence type="ECO:0000256" key="7">
    <source>
        <dbReference type="ARBA" id="ARBA00029833"/>
    </source>
</evidence>
<dbReference type="PANTHER" id="PTHR14957">
    <property type="entry name" value="UBIQUITIN-LIKE-CONJUGATING ENZYME ATG10"/>
    <property type="match status" value="1"/>
</dbReference>
<dbReference type="AlphaFoldDB" id="A0A6A5TMP4"/>
<organism evidence="9 10">
    <name type="scientific">Byssothecium circinans</name>
    <dbReference type="NCBI Taxonomy" id="147558"/>
    <lineage>
        <taxon>Eukaryota</taxon>
        <taxon>Fungi</taxon>
        <taxon>Dikarya</taxon>
        <taxon>Ascomycota</taxon>
        <taxon>Pezizomycotina</taxon>
        <taxon>Dothideomycetes</taxon>
        <taxon>Pleosporomycetidae</taxon>
        <taxon>Pleosporales</taxon>
        <taxon>Massarineae</taxon>
        <taxon>Massarinaceae</taxon>
        <taxon>Byssothecium</taxon>
    </lineage>
</organism>
<dbReference type="Proteomes" id="UP000800035">
    <property type="component" value="Unassembled WGS sequence"/>
</dbReference>
<comment type="similarity">
    <text evidence="1">Belongs to the ATG10 family.</text>
</comment>
<evidence type="ECO:0000256" key="4">
    <source>
        <dbReference type="ARBA" id="ARBA00022786"/>
    </source>
</evidence>
<dbReference type="OrthoDB" id="4089664at2759"/>
<dbReference type="GO" id="GO:0000045">
    <property type="term" value="P:autophagosome assembly"/>
    <property type="evidence" value="ECO:0007669"/>
    <property type="project" value="TreeGrafter"/>
</dbReference>
<keyword evidence="5" id="KW-0653">Protein transport</keyword>
<dbReference type="GO" id="GO:0061651">
    <property type="term" value="F:Atg12 conjugating enzyme activity"/>
    <property type="evidence" value="ECO:0007669"/>
    <property type="project" value="TreeGrafter"/>
</dbReference>
<keyword evidence="6" id="KW-0072">Autophagy</keyword>
<dbReference type="GO" id="GO:0000422">
    <property type="term" value="P:autophagy of mitochondrion"/>
    <property type="evidence" value="ECO:0007669"/>
    <property type="project" value="TreeGrafter"/>
</dbReference>
<evidence type="ECO:0000256" key="2">
    <source>
        <dbReference type="ARBA" id="ARBA00021099"/>
    </source>
</evidence>
<sequence>MSRISNFPQITQNEFEEACTNLLQRFGQTSHLQSEWLSLDHLQSFDNIKYLRITKPLPHKIEPSKPSSTGSDPTLPHPELDEDDEEALAVPSTPQPVIHYDIVLSPTYRVPVLYISIKDTFHRYPPTMSTLYDAIVPSEYAAQTNDFGVIGGITIADHPITNTPVYFIHPCKTAEVLEASSGGREMETSAYLLLWIGAMGRCVGFDMPLVLVASQYVGESMKGTR</sequence>
<evidence type="ECO:0000313" key="9">
    <source>
        <dbReference type="EMBL" id="KAF1953941.1"/>
    </source>
</evidence>
<dbReference type="GO" id="GO:0005829">
    <property type="term" value="C:cytosol"/>
    <property type="evidence" value="ECO:0007669"/>
    <property type="project" value="TreeGrafter"/>
</dbReference>
<reference evidence="9" key="1">
    <citation type="journal article" date="2020" name="Stud. Mycol.">
        <title>101 Dothideomycetes genomes: a test case for predicting lifestyles and emergence of pathogens.</title>
        <authorList>
            <person name="Haridas S."/>
            <person name="Albert R."/>
            <person name="Binder M."/>
            <person name="Bloem J."/>
            <person name="Labutti K."/>
            <person name="Salamov A."/>
            <person name="Andreopoulos B."/>
            <person name="Baker S."/>
            <person name="Barry K."/>
            <person name="Bills G."/>
            <person name="Bluhm B."/>
            <person name="Cannon C."/>
            <person name="Castanera R."/>
            <person name="Culley D."/>
            <person name="Daum C."/>
            <person name="Ezra D."/>
            <person name="Gonzalez J."/>
            <person name="Henrissat B."/>
            <person name="Kuo A."/>
            <person name="Liang C."/>
            <person name="Lipzen A."/>
            <person name="Lutzoni F."/>
            <person name="Magnuson J."/>
            <person name="Mondo S."/>
            <person name="Nolan M."/>
            <person name="Ohm R."/>
            <person name="Pangilinan J."/>
            <person name="Park H.-J."/>
            <person name="Ramirez L."/>
            <person name="Alfaro M."/>
            <person name="Sun H."/>
            <person name="Tritt A."/>
            <person name="Yoshinaga Y."/>
            <person name="Zwiers L.-H."/>
            <person name="Turgeon B."/>
            <person name="Goodwin S."/>
            <person name="Spatafora J."/>
            <person name="Crous P."/>
            <person name="Grigoriev I."/>
        </authorList>
    </citation>
    <scope>NUCLEOTIDE SEQUENCE</scope>
    <source>
        <strain evidence="9">CBS 675.92</strain>
    </source>
</reference>
<dbReference type="GO" id="GO:0032446">
    <property type="term" value="P:protein modification by small protein conjugation"/>
    <property type="evidence" value="ECO:0007669"/>
    <property type="project" value="TreeGrafter"/>
</dbReference>
<dbReference type="EMBL" id="ML977001">
    <property type="protein sequence ID" value="KAF1953941.1"/>
    <property type="molecule type" value="Genomic_DNA"/>
</dbReference>